<evidence type="ECO:0000313" key="2">
    <source>
        <dbReference type="EMBL" id="KAJ1209539.1"/>
    </source>
</evidence>
<dbReference type="EMBL" id="JANPWB010000002">
    <property type="protein sequence ID" value="KAJ1209539.1"/>
    <property type="molecule type" value="Genomic_DNA"/>
</dbReference>
<keyword evidence="3" id="KW-1185">Reference proteome</keyword>
<reference evidence="2" key="1">
    <citation type="journal article" date="2022" name="bioRxiv">
        <title>Sequencing and chromosome-scale assembly of the giantPleurodeles waltlgenome.</title>
        <authorList>
            <person name="Brown T."/>
            <person name="Elewa A."/>
            <person name="Iarovenko S."/>
            <person name="Subramanian E."/>
            <person name="Araus A.J."/>
            <person name="Petzold A."/>
            <person name="Susuki M."/>
            <person name="Suzuki K.-i.T."/>
            <person name="Hayashi T."/>
            <person name="Toyoda A."/>
            <person name="Oliveira C."/>
            <person name="Osipova E."/>
            <person name="Leigh N.D."/>
            <person name="Simon A."/>
            <person name="Yun M.H."/>
        </authorList>
    </citation>
    <scope>NUCLEOTIDE SEQUENCE</scope>
    <source>
        <strain evidence="2">20211129_DDA</strain>
        <tissue evidence="2">Liver</tissue>
    </source>
</reference>
<evidence type="ECO:0000256" key="1">
    <source>
        <dbReference type="SAM" id="MobiDB-lite"/>
    </source>
</evidence>
<accession>A0AAV7W6C2</accession>
<organism evidence="2 3">
    <name type="scientific">Pleurodeles waltl</name>
    <name type="common">Iberian ribbed newt</name>
    <dbReference type="NCBI Taxonomy" id="8319"/>
    <lineage>
        <taxon>Eukaryota</taxon>
        <taxon>Metazoa</taxon>
        <taxon>Chordata</taxon>
        <taxon>Craniata</taxon>
        <taxon>Vertebrata</taxon>
        <taxon>Euteleostomi</taxon>
        <taxon>Amphibia</taxon>
        <taxon>Batrachia</taxon>
        <taxon>Caudata</taxon>
        <taxon>Salamandroidea</taxon>
        <taxon>Salamandridae</taxon>
        <taxon>Pleurodelinae</taxon>
        <taxon>Pleurodeles</taxon>
    </lineage>
</organism>
<name>A0AAV7W6C2_PLEWA</name>
<sequence length="111" mass="12138">MVRLWGRGRATKKDVRLIRELRIVANTGAAGALGWQENILCTATPALTTVVPRSEAWRHREGEPGSQELATCPSPFLSGGEGLAGEAELRKRRAAYGAAVEQIDEPRDREE</sequence>
<gene>
    <name evidence="2" type="ORF">NDU88_004913</name>
</gene>
<evidence type="ECO:0000313" key="3">
    <source>
        <dbReference type="Proteomes" id="UP001066276"/>
    </source>
</evidence>
<feature type="region of interest" description="Disordered" evidence="1">
    <location>
        <begin position="56"/>
        <end position="77"/>
    </location>
</feature>
<dbReference type="Proteomes" id="UP001066276">
    <property type="component" value="Chromosome 1_2"/>
</dbReference>
<dbReference type="AlphaFoldDB" id="A0AAV7W6C2"/>
<proteinExistence type="predicted"/>
<protein>
    <submittedName>
        <fullName evidence="2">Uncharacterized protein</fullName>
    </submittedName>
</protein>
<comment type="caution">
    <text evidence="2">The sequence shown here is derived from an EMBL/GenBank/DDBJ whole genome shotgun (WGS) entry which is preliminary data.</text>
</comment>